<evidence type="ECO:0000256" key="3">
    <source>
        <dbReference type="ARBA" id="ARBA00022448"/>
    </source>
</evidence>
<name>A0ABW1YRX3_9GAMM</name>
<dbReference type="InterPro" id="IPR013525">
    <property type="entry name" value="ABC2_TM"/>
</dbReference>
<evidence type="ECO:0000256" key="6">
    <source>
        <dbReference type="ARBA" id="ARBA00022692"/>
    </source>
</evidence>
<protein>
    <recommendedName>
        <fullName evidence="9">Transport permease protein</fullName>
    </recommendedName>
</protein>
<sequence>MRKYLDLIWLRGIGALKADTKQSYLGMLWWVLEPLLMAALFYLAFASGVRGEGQSGSNFVYFLLTGLFPFKWTASALTGGSNSLINSKGILGQTYLPKWIFPSVANLTALIRFSFVFPLMLLLVIIGGYEPSTGWLTIVNVILCQILFNLSVSFLLAASVPLIPDLTHLVPLVIMAMMFTSGIFFDISERPDEIQAILRLNPFVTILEGYRDVLLHGRTASFSALAYPVIASITAFAAGIALLVRFDRYYPRALP</sequence>
<keyword evidence="5" id="KW-0997">Cell inner membrane</keyword>
<dbReference type="RefSeq" id="WP_193193691.1">
    <property type="nucleotide sequence ID" value="NZ_JACZFR010000049.1"/>
</dbReference>
<gene>
    <name evidence="11" type="ORF">ACFQBM_19860</name>
</gene>
<evidence type="ECO:0000256" key="5">
    <source>
        <dbReference type="ARBA" id="ARBA00022519"/>
    </source>
</evidence>
<evidence type="ECO:0000313" key="11">
    <source>
        <dbReference type="EMBL" id="MFC6635532.1"/>
    </source>
</evidence>
<keyword evidence="4 9" id="KW-1003">Cell membrane</keyword>
<dbReference type="Proteomes" id="UP001596425">
    <property type="component" value="Unassembled WGS sequence"/>
</dbReference>
<evidence type="ECO:0000256" key="8">
    <source>
        <dbReference type="ARBA" id="ARBA00023136"/>
    </source>
</evidence>
<feature type="transmembrane region" description="Helical" evidence="9">
    <location>
        <begin position="59"/>
        <end position="79"/>
    </location>
</feature>
<keyword evidence="12" id="KW-1185">Reference proteome</keyword>
<feature type="domain" description="ABC transmembrane type-2" evidence="10">
    <location>
        <begin position="25"/>
        <end position="246"/>
    </location>
</feature>
<dbReference type="PROSITE" id="PS51012">
    <property type="entry name" value="ABC_TM2"/>
    <property type="match status" value="1"/>
</dbReference>
<evidence type="ECO:0000256" key="9">
    <source>
        <dbReference type="RuleBase" id="RU361157"/>
    </source>
</evidence>
<dbReference type="PANTHER" id="PTHR30413:SF8">
    <property type="entry name" value="TRANSPORT PERMEASE PROTEIN"/>
    <property type="match status" value="1"/>
</dbReference>
<keyword evidence="3 9" id="KW-0813">Transport</keyword>
<dbReference type="Pfam" id="PF01061">
    <property type="entry name" value="ABC2_membrane"/>
    <property type="match status" value="1"/>
</dbReference>
<dbReference type="PANTHER" id="PTHR30413">
    <property type="entry name" value="INNER MEMBRANE TRANSPORT PERMEASE"/>
    <property type="match status" value="1"/>
</dbReference>
<evidence type="ECO:0000313" key="12">
    <source>
        <dbReference type="Proteomes" id="UP001596425"/>
    </source>
</evidence>
<organism evidence="11 12">
    <name type="scientific">Microbulbifer taiwanensis</name>
    <dbReference type="NCBI Taxonomy" id="986746"/>
    <lineage>
        <taxon>Bacteria</taxon>
        <taxon>Pseudomonadati</taxon>
        <taxon>Pseudomonadota</taxon>
        <taxon>Gammaproteobacteria</taxon>
        <taxon>Cellvibrionales</taxon>
        <taxon>Microbulbiferaceae</taxon>
        <taxon>Microbulbifer</taxon>
    </lineage>
</organism>
<accession>A0ABW1YRX3</accession>
<evidence type="ECO:0000259" key="10">
    <source>
        <dbReference type="PROSITE" id="PS51012"/>
    </source>
</evidence>
<comment type="caution">
    <text evidence="11">The sequence shown here is derived from an EMBL/GenBank/DDBJ whole genome shotgun (WGS) entry which is preliminary data.</text>
</comment>
<comment type="subcellular location">
    <subcellularLocation>
        <location evidence="1 9">Cell inner membrane</location>
        <topology evidence="1 9">Multi-pass membrane protein</topology>
    </subcellularLocation>
</comment>
<keyword evidence="6 9" id="KW-0812">Transmembrane</keyword>
<comment type="similarity">
    <text evidence="2 9">Belongs to the ABC-2 integral membrane protein family.</text>
</comment>
<dbReference type="InterPro" id="IPR047817">
    <property type="entry name" value="ABC2_TM_bact-type"/>
</dbReference>
<feature type="transmembrane region" description="Helical" evidence="9">
    <location>
        <begin position="99"/>
        <end position="126"/>
    </location>
</feature>
<feature type="transmembrane region" description="Helical" evidence="9">
    <location>
        <begin position="27"/>
        <end position="47"/>
    </location>
</feature>
<evidence type="ECO:0000256" key="4">
    <source>
        <dbReference type="ARBA" id="ARBA00022475"/>
    </source>
</evidence>
<evidence type="ECO:0000256" key="2">
    <source>
        <dbReference type="ARBA" id="ARBA00007783"/>
    </source>
</evidence>
<feature type="transmembrane region" description="Helical" evidence="9">
    <location>
        <begin position="169"/>
        <end position="187"/>
    </location>
</feature>
<keyword evidence="7 9" id="KW-1133">Transmembrane helix</keyword>
<evidence type="ECO:0000256" key="7">
    <source>
        <dbReference type="ARBA" id="ARBA00022989"/>
    </source>
</evidence>
<keyword evidence="8 9" id="KW-0472">Membrane</keyword>
<proteinExistence type="inferred from homology"/>
<feature type="transmembrane region" description="Helical" evidence="9">
    <location>
        <begin position="138"/>
        <end position="163"/>
    </location>
</feature>
<feature type="transmembrane region" description="Helical" evidence="9">
    <location>
        <begin position="224"/>
        <end position="246"/>
    </location>
</feature>
<dbReference type="EMBL" id="JBHSVR010000001">
    <property type="protein sequence ID" value="MFC6635532.1"/>
    <property type="molecule type" value="Genomic_DNA"/>
</dbReference>
<reference evidence="12" key="1">
    <citation type="journal article" date="2019" name="Int. J. Syst. Evol. Microbiol.">
        <title>The Global Catalogue of Microorganisms (GCM) 10K type strain sequencing project: providing services to taxonomists for standard genome sequencing and annotation.</title>
        <authorList>
            <consortium name="The Broad Institute Genomics Platform"/>
            <consortium name="The Broad Institute Genome Sequencing Center for Infectious Disease"/>
            <person name="Wu L."/>
            <person name="Ma J."/>
        </authorList>
    </citation>
    <scope>NUCLEOTIDE SEQUENCE [LARGE SCALE GENOMIC DNA]</scope>
    <source>
        <strain evidence="12">CGMCC 1.13718</strain>
    </source>
</reference>
<evidence type="ECO:0000256" key="1">
    <source>
        <dbReference type="ARBA" id="ARBA00004429"/>
    </source>
</evidence>